<dbReference type="CDD" id="cd04590">
    <property type="entry name" value="CBS_pair_CorC_HlyC_assoc"/>
    <property type="match status" value="1"/>
</dbReference>
<dbReference type="GO" id="GO:0005886">
    <property type="term" value="C:plasma membrane"/>
    <property type="evidence" value="ECO:0007669"/>
    <property type="project" value="TreeGrafter"/>
</dbReference>
<dbReference type="AlphaFoldDB" id="A0A1E5IG75"/>
<dbReference type="Pfam" id="PF01595">
    <property type="entry name" value="CNNM"/>
    <property type="match status" value="1"/>
</dbReference>
<dbReference type="InterPro" id="IPR002550">
    <property type="entry name" value="CNNM"/>
</dbReference>
<organism evidence="10 11">
    <name type="scientific">Endomicrobium trichonymphae</name>
    <dbReference type="NCBI Taxonomy" id="1408204"/>
    <lineage>
        <taxon>Bacteria</taxon>
        <taxon>Pseudomonadati</taxon>
        <taxon>Elusimicrobiota</taxon>
        <taxon>Endomicrobiia</taxon>
        <taxon>Endomicrobiales</taxon>
        <taxon>Endomicrobiaceae</taxon>
        <taxon>Candidatus Endomicrobiellum</taxon>
    </lineage>
</organism>
<evidence type="ECO:0000259" key="9">
    <source>
        <dbReference type="Pfam" id="PF01595"/>
    </source>
</evidence>
<evidence type="ECO:0000256" key="3">
    <source>
        <dbReference type="ARBA" id="ARBA00022737"/>
    </source>
</evidence>
<dbReference type="EMBL" id="LNVX01000685">
    <property type="protein sequence ID" value="OEG69499.1"/>
    <property type="molecule type" value="Genomic_DNA"/>
</dbReference>
<reference evidence="10 11" key="1">
    <citation type="submission" date="2015-11" db="EMBL/GenBank/DDBJ databases">
        <title>Evidence for parallel genomic evolution in an endosymbiosis of termite gut flagellates.</title>
        <authorList>
            <person name="Zheng H."/>
        </authorList>
    </citation>
    <scope>NUCLEOTIDE SEQUENCE [LARGE SCALE GENOMIC DNA]</scope>
    <source>
        <strain evidence="10 11">CET450</strain>
    </source>
</reference>
<dbReference type="PANTHER" id="PTHR22777:SF17">
    <property type="entry name" value="UPF0053 PROTEIN SLL0260"/>
    <property type="match status" value="1"/>
</dbReference>
<evidence type="ECO:0000259" key="8">
    <source>
        <dbReference type="Pfam" id="PF00571"/>
    </source>
</evidence>
<feature type="domain" description="CBS" evidence="8">
    <location>
        <begin position="149"/>
        <end position="198"/>
    </location>
</feature>
<evidence type="ECO:0000313" key="10">
    <source>
        <dbReference type="EMBL" id="OEG69499.1"/>
    </source>
</evidence>
<dbReference type="InterPro" id="IPR046342">
    <property type="entry name" value="CBS_dom_sf"/>
</dbReference>
<evidence type="ECO:0000256" key="7">
    <source>
        <dbReference type="SAM" id="Phobius"/>
    </source>
</evidence>
<comment type="subcellular location">
    <subcellularLocation>
        <location evidence="1">Membrane</location>
        <topology evidence="1">Multi-pass membrane protein</topology>
    </subcellularLocation>
</comment>
<evidence type="ECO:0000256" key="4">
    <source>
        <dbReference type="ARBA" id="ARBA00022989"/>
    </source>
</evidence>
<dbReference type="PANTHER" id="PTHR22777">
    <property type="entry name" value="HEMOLYSIN-RELATED"/>
    <property type="match status" value="1"/>
</dbReference>
<evidence type="ECO:0000256" key="5">
    <source>
        <dbReference type="ARBA" id="ARBA00023122"/>
    </source>
</evidence>
<gene>
    <name evidence="10" type="ORF">ATZ36_09200</name>
</gene>
<protein>
    <submittedName>
        <fullName evidence="10">Uncharacterized protein</fullName>
    </submittedName>
</protein>
<keyword evidence="5" id="KW-0129">CBS domain</keyword>
<keyword evidence="3" id="KW-0677">Repeat</keyword>
<evidence type="ECO:0000256" key="2">
    <source>
        <dbReference type="ARBA" id="ARBA00022692"/>
    </source>
</evidence>
<comment type="caution">
    <text evidence="10">The sequence shown here is derived from an EMBL/GenBank/DDBJ whole genome shotgun (WGS) entry which is preliminary data.</text>
</comment>
<evidence type="ECO:0000256" key="1">
    <source>
        <dbReference type="ARBA" id="ARBA00004141"/>
    </source>
</evidence>
<feature type="transmembrane region" description="Helical" evidence="7">
    <location>
        <begin position="36"/>
        <end position="53"/>
    </location>
</feature>
<sequence length="244" mass="27600">MIIDINLSLVGMSIVLLSLAADISRCCKIKSDILNIVFPILSIVLALAVGSIFPKILARYNAEKIGIATLPSIIKFAAVFKVVIKFLLNISNRIIKLFNVQHIENRYIKTDGIDFLLSNENTSPLPNNSRRFVSNIMDFTERKISQVMVSLSEIFAVDLDLPKEKIIKRIIATKYSRVPIYRGNINNIVGIIYTKNLAVAWRNSGIIVLEDLIYHAYYVPENAKISEILKELKKRTPSYRDSCI</sequence>
<accession>A0A1E5IG75</accession>
<evidence type="ECO:0000256" key="6">
    <source>
        <dbReference type="ARBA" id="ARBA00023136"/>
    </source>
</evidence>
<keyword evidence="2 7" id="KW-0812">Transmembrane</keyword>
<keyword evidence="4 7" id="KW-1133">Transmembrane helix</keyword>
<proteinExistence type="predicted"/>
<dbReference type="Gene3D" id="3.10.580.10">
    <property type="entry name" value="CBS-domain"/>
    <property type="match status" value="1"/>
</dbReference>
<keyword evidence="6 7" id="KW-0472">Membrane</keyword>
<dbReference type="InterPro" id="IPR044751">
    <property type="entry name" value="Ion_transp-like_CBS"/>
</dbReference>
<dbReference type="InterPro" id="IPR000644">
    <property type="entry name" value="CBS_dom"/>
</dbReference>
<keyword evidence="11" id="KW-1185">Reference proteome</keyword>
<name>A0A1E5IG75_ENDTX</name>
<feature type="transmembrane region" description="Helical" evidence="7">
    <location>
        <begin position="65"/>
        <end position="88"/>
    </location>
</feature>
<evidence type="ECO:0000313" key="11">
    <source>
        <dbReference type="Proteomes" id="UP000095237"/>
    </source>
</evidence>
<dbReference type="Proteomes" id="UP000095237">
    <property type="component" value="Unassembled WGS sequence"/>
</dbReference>
<dbReference type="SUPFAM" id="SSF54631">
    <property type="entry name" value="CBS-domain pair"/>
    <property type="match status" value="1"/>
</dbReference>
<feature type="domain" description="CNNM transmembrane" evidence="9">
    <location>
        <begin position="5"/>
        <end position="120"/>
    </location>
</feature>
<dbReference type="Pfam" id="PF00571">
    <property type="entry name" value="CBS"/>
    <property type="match status" value="1"/>
</dbReference>